<feature type="compositionally biased region" description="Polar residues" evidence="1">
    <location>
        <begin position="94"/>
        <end position="106"/>
    </location>
</feature>
<name>A0ABR3MW14_9TELE</name>
<feature type="region of interest" description="Disordered" evidence="1">
    <location>
        <begin position="1"/>
        <end position="177"/>
    </location>
</feature>
<dbReference type="EMBL" id="JAYMGO010000009">
    <property type="protein sequence ID" value="KAL1268735.1"/>
    <property type="molecule type" value="Genomic_DNA"/>
</dbReference>
<accession>A0ABR3MW14</accession>
<sequence>MLVFADSEITLEREKRSTANEEQRASSDSEAEAELQHSTSSSCLALDTQVKPKPSHNAAAVDTSDGGAEEHQTDKPVTDGSRSNDLSTERSSEIDSSTATDVNFTWPNAGASVFGSAATQNEAEETRNEAEEEGSNEVKPKSSHDAAAVDMSDGGAEEHQTDTPAAERSSESNSSTATGWNLFADLARGSGEFTFGKKDVNFTWPNAGAPALRSAATQNESEETCNEGKGSAEVHQNDDPL</sequence>
<reference evidence="2 3" key="1">
    <citation type="submission" date="2023-09" db="EMBL/GenBank/DDBJ databases">
        <authorList>
            <person name="Wang M."/>
        </authorList>
    </citation>
    <scope>NUCLEOTIDE SEQUENCE [LARGE SCALE GENOMIC DNA]</scope>
    <source>
        <strain evidence="2">GT-2023</strain>
        <tissue evidence="2">Liver</tissue>
    </source>
</reference>
<feature type="compositionally biased region" description="Basic and acidic residues" evidence="1">
    <location>
        <begin position="68"/>
        <end position="77"/>
    </location>
</feature>
<evidence type="ECO:0000313" key="3">
    <source>
        <dbReference type="Proteomes" id="UP001558613"/>
    </source>
</evidence>
<feature type="compositionally biased region" description="Basic and acidic residues" evidence="1">
    <location>
        <begin position="10"/>
        <end position="27"/>
    </location>
</feature>
<comment type="caution">
    <text evidence="2">The sequence shown here is derived from an EMBL/GenBank/DDBJ whole genome shotgun (WGS) entry which is preliminary data.</text>
</comment>
<feature type="region of interest" description="Disordered" evidence="1">
    <location>
        <begin position="211"/>
        <end position="241"/>
    </location>
</feature>
<protein>
    <submittedName>
        <fullName evidence="2">Uncharacterized protein</fullName>
    </submittedName>
</protein>
<organism evidence="2 3">
    <name type="scientific">Cirrhinus molitorella</name>
    <name type="common">mud carp</name>
    <dbReference type="NCBI Taxonomy" id="172907"/>
    <lineage>
        <taxon>Eukaryota</taxon>
        <taxon>Metazoa</taxon>
        <taxon>Chordata</taxon>
        <taxon>Craniata</taxon>
        <taxon>Vertebrata</taxon>
        <taxon>Euteleostomi</taxon>
        <taxon>Actinopterygii</taxon>
        <taxon>Neopterygii</taxon>
        <taxon>Teleostei</taxon>
        <taxon>Ostariophysi</taxon>
        <taxon>Cypriniformes</taxon>
        <taxon>Cyprinidae</taxon>
        <taxon>Labeoninae</taxon>
        <taxon>Labeonini</taxon>
        <taxon>Cirrhinus</taxon>
    </lineage>
</organism>
<dbReference type="Proteomes" id="UP001558613">
    <property type="component" value="Unassembled WGS sequence"/>
</dbReference>
<feature type="compositionally biased region" description="Basic and acidic residues" evidence="1">
    <location>
        <begin position="230"/>
        <end position="241"/>
    </location>
</feature>
<proteinExistence type="predicted"/>
<evidence type="ECO:0000313" key="2">
    <source>
        <dbReference type="EMBL" id="KAL1268735.1"/>
    </source>
</evidence>
<evidence type="ECO:0000256" key="1">
    <source>
        <dbReference type="SAM" id="MobiDB-lite"/>
    </source>
</evidence>
<keyword evidence="3" id="KW-1185">Reference proteome</keyword>
<gene>
    <name evidence="2" type="ORF">QQF64_034098</name>
</gene>